<dbReference type="EMBL" id="KL198055">
    <property type="protein sequence ID" value="KDQ11802.1"/>
    <property type="molecule type" value="Genomic_DNA"/>
</dbReference>
<dbReference type="SUPFAM" id="SSF48264">
    <property type="entry name" value="Cytochrome P450"/>
    <property type="match status" value="1"/>
</dbReference>
<dbReference type="InterPro" id="IPR001128">
    <property type="entry name" value="Cyt_P450"/>
</dbReference>
<evidence type="ECO:0000256" key="9">
    <source>
        <dbReference type="PIRSR" id="PIRSR602401-1"/>
    </source>
</evidence>
<evidence type="ECO:0000256" key="1">
    <source>
        <dbReference type="ARBA" id="ARBA00001971"/>
    </source>
</evidence>
<keyword evidence="8" id="KW-0503">Monooxygenase</keyword>
<evidence type="ECO:0008006" key="12">
    <source>
        <dbReference type="Google" id="ProtNLM"/>
    </source>
</evidence>
<keyword evidence="5 9" id="KW-0479">Metal-binding</keyword>
<dbReference type="AlphaFoldDB" id="A0A067MIV9"/>
<protein>
    <recommendedName>
        <fullName evidence="12">Cytochrome P450</fullName>
    </recommendedName>
</protein>
<dbReference type="HOGENOM" id="CLU_001570_5_11_1"/>
<evidence type="ECO:0000256" key="5">
    <source>
        <dbReference type="ARBA" id="ARBA00022723"/>
    </source>
</evidence>
<evidence type="ECO:0000256" key="7">
    <source>
        <dbReference type="ARBA" id="ARBA00023004"/>
    </source>
</evidence>
<dbReference type="GO" id="GO:0004497">
    <property type="term" value="F:monooxygenase activity"/>
    <property type="evidence" value="ECO:0007669"/>
    <property type="project" value="UniProtKB-KW"/>
</dbReference>
<dbReference type="InterPro" id="IPR002401">
    <property type="entry name" value="Cyt_P450_E_grp-I"/>
</dbReference>
<comment type="similarity">
    <text evidence="3">Belongs to the cytochrome P450 family.</text>
</comment>
<dbReference type="InterPro" id="IPR050121">
    <property type="entry name" value="Cytochrome_P450_monoxygenase"/>
</dbReference>
<dbReference type="GO" id="GO:0016705">
    <property type="term" value="F:oxidoreductase activity, acting on paired donors, with incorporation or reduction of molecular oxygen"/>
    <property type="evidence" value="ECO:0007669"/>
    <property type="project" value="InterPro"/>
</dbReference>
<dbReference type="CDD" id="cd11069">
    <property type="entry name" value="CYP_FUM15-like"/>
    <property type="match status" value="1"/>
</dbReference>
<dbReference type="GO" id="GO:0005506">
    <property type="term" value="F:iron ion binding"/>
    <property type="evidence" value="ECO:0007669"/>
    <property type="project" value="InterPro"/>
</dbReference>
<evidence type="ECO:0000256" key="6">
    <source>
        <dbReference type="ARBA" id="ARBA00023002"/>
    </source>
</evidence>
<accession>A0A067MIV9</accession>
<dbReference type="GO" id="GO:0020037">
    <property type="term" value="F:heme binding"/>
    <property type="evidence" value="ECO:0007669"/>
    <property type="project" value="InterPro"/>
</dbReference>
<dbReference type="PRINTS" id="PR00463">
    <property type="entry name" value="EP450I"/>
</dbReference>
<sequence>MFSTSHILLSTIPWNTVIWAAVGYCFVWPLVKGTRNLVQPLASPLRHLPGPENPSILWGNMKQVFLAESHKVYEKWISTYGDVLRFRVSFGKYRLLTTDTRAVSHILSHSYDFPKPVELRLALGEVVGEGLLFSEGDVHKRQRRIMNPSFGPAQIRSLTSIFLEKSQELRDIWLKKIAESDSVYEADVFSWLSRATLDIIGLAGFDYQFSALSENGEANELANALAVVANEGQRFSYMNILRRIFPVLKLIPDTSRRAKKLKESTATMRRIGLELVQRKKDATIAAAGKKEVVEKSNLKDRDLLSLLIKANMAADVPDSQRMSDEEVLAQISTFIVAGHETTSSSISWTLLELARHPEMQTKLRTELASVSTDNLTMDELTALPYLDAVVREALCFRAVVHGTSRIAAKDAIVPLSKPYMDVNGVLRHEVRMKKGDSVVIPISPLNRSKEIWGEDAHDFNPERWTNIPEKSAEIPSVYSHLGTFIAGAHACIGHRFAVVEIKALLFMLVRDISFELAVSEDDIEGRVAIINRPVVKSQREKGHQLPMLLRAARD</sequence>
<evidence type="ECO:0000256" key="3">
    <source>
        <dbReference type="ARBA" id="ARBA00010617"/>
    </source>
</evidence>
<dbReference type="InterPro" id="IPR036396">
    <property type="entry name" value="Cyt_P450_sf"/>
</dbReference>
<comment type="cofactor">
    <cofactor evidence="1 9">
        <name>heme</name>
        <dbReference type="ChEBI" id="CHEBI:30413"/>
    </cofactor>
</comment>
<keyword evidence="6" id="KW-0560">Oxidoreductase</keyword>
<organism evidence="10 11">
    <name type="scientific">Botryobasidium botryosum (strain FD-172 SS1)</name>
    <dbReference type="NCBI Taxonomy" id="930990"/>
    <lineage>
        <taxon>Eukaryota</taxon>
        <taxon>Fungi</taxon>
        <taxon>Dikarya</taxon>
        <taxon>Basidiomycota</taxon>
        <taxon>Agaricomycotina</taxon>
        <taxon>Agaricomycetes</taxon>
        <taxon>Cantharellales</taxon>
        <taxon>Botryobasidiaceae</taxon>
        <taxon>Botryobasidium</taxon>
    </lineage>
</organism>
<reference evidence="11" key="1">
    <citation type="journal article" date="2014" name="Proc. Natl. Acad. Sci. U.S.A.">
        <title>Extensive sampling of basidiomycete genomes demonstrates inadequacy of the white-rot/brown-rot paradigm for wood decay fungi.</title>
        <authorList>
            <person name="Riley R."/>
            <person name="Salamov A.A."/>
            <person name="Brown D.W."/>
            <person name="Nagy L.G."/>
            <person name="Floudas D."/>
            <person name="Held B.W."/>
            <person name="Levasseur A."/>
            <person name="Lombard V."/>
            <person name="Morin E."/>
            <person name="Otillar R."/>
            <person name="Lindquist E.A."/>
            <person name="Sun H."/>
            <person name="LaButti K.M."/>
            <person name="Schmutz J."/>
            <person name="Jabbour D."/>
            <person name="Luo H."/>
            <person name="Baker S.E."/>
            <person name="Pisabarro A.G."/>
            <person name="Walton J.D."/>
            <person name="Blanchette R.A."/>
            <person name="Henrissat B."/>
            <person name="Martin F."/>
            <person name="Cullen D."/>
            <person name="Hibbett D.S."/>
            <person name="Grigoriev I.V."/>
        </authorList>
    </citation>
    <scope>NUCLEOTIDE SEQUENCE [LARGE SCALE GENOMIC DNA]</scope>
    <source>
        <strain evidence="11">FD-172 SS1</strain>
    </source>
</reference>
<dbReference type="InParanoid" id="A0A067MIV9"/>
<dbReference type="PANTHER" id="PTHR24305:SF166">
    <property type="entry name" value="CYTOCHROME P450 12A4, MITOCHONDRIAL-RELATED"/>
    <property type="match status" value="1"/>
</dbReference>
<dbReference type="Proteomes" id="UP000027195">
    <property type="component" value="Unassembled WGS sequence"/>
</dbReference>
<dbReference type="OrthoDB" id="1470350at2759"/>
<dbReference type="Gene3D" id="1.10.630.10">
    <property type="entry name" value="Cytochrome P450"/>
    <property type="match status" value="1"/>
</dbReference>
<dbReference type="PANTHER" id="PTHR24305">
    <property type="entry name" value="CYTOCHROME P450"/>
    <property type="match status" value="1"/>
</dbReference>
<dbReference type="Pfam" id="PF00067">
    <property type="entry name" value="p450"/>
    <property type="match status" value="1"/>
</dbReference>
<evidence type="ECO:0000256" key="4">
    <source>
        <dbReference type="ARBA" id="ARBA00022617"/>
    </source>
</evidence>
<dbReference type="PRINTS" id="PR00385">
    <property type="entry name" value="P450"/>
</dbReference>
<evidence type="ECO:0000313" key="10">
    <source>
        <dbReference type="EMBL" id="KDQ11802.1"/>
    </source>
</evidence>
<keyword evidence="4 9" id="KW-0349">Heme</keyword>
<gene>
    <name evidence="10" type="ORF">BOTBODRAFT_176997</name>
</gene>
<feature type="binding site" description="axial binding residue" evidence="9">
    <location>
        <position position="491"/>
    </location>
    <ligand>
        <name>heme</name>
        <dbReference type="ChEBI" id="CHEBI:30413"/>
    </ligand>
    <ligandPart>
        <name>Fe</name>
        <dbReference type="ChEBI" id="CHEBI:18248"/>
    </ligandPart>
</feature>
<proteinExistence type="inferred from homology"/>
<dbReference type="STRING" id="930990.A0A067MIV9"/>
<comment type="pathway">
    <text evidence="2">Secondary metabolite biosynthesis.</text>
</comment>
<keyword evidence="7 9" id="KW-0408">Iron</keyword>
<evidence type="ECO:0000256" key="2">
    <source>
        <dbReference type="ARBA" id="ARBA00005179"/>
    </source>
</evidence>
<name>A0A067MIV9_BOTB1</name>
<evidence type="ECO:0000256" key="8">
    <source>
        <dbReference type="ARBA" id="ARBA00023033"/>
    </source>
</evidence>
<evidence type="ECO:0000313" key="11">
    <source>
        <dbReference type="Proteomes" id="UP000027195"/>
    </source>
</evidence>
<keyword evidence="11" id="KW-1185">Reference proteome</keyword>